<dbReference type="STRING" id="1036808.A0A0C3AFX6"/>
<proteinExistence type="inferred from homology"/>
<comment type="similarity">
    <text evidence="6">Belongs to the adenylate kinase family. AK2 subfamily.</text>
</comment>
<dbReference type="SUPFAM" id="SSF52540">
    <property type="entry name" value="P-loop containing nucleoside triphosphate hydrolases"/>
    <property type="match status" value="1"/>
</dbReference>
<dbReference type="NCBIfam" id="NF011100">
    <property type="entry name" value="PRK14527.1"/>
    <property type="match status" value="1"/>
</dbReference>
<feature type="binding site" evidence="6">
    <location>
        <begin position="127"/>
        <end position="130"/>
    </location>
    <ligand>
        <name>AMP</name>
        <dbReference type="ChEBI" id="CHEBI:456215"/>
    </ligand>
</feature>
<feature type="binding site" evidence="6">
    <location>
        <position position="213"/>
    </location>
    <ligand>
        <name>AMP</name>
        <dbReference type="ChEBI" id="CHEBI:456215"/>
    </ligand>
</feature>
<protein>
    <recommendedName>
        <fullName evidence="6">Adenylate kinase</fullName>
        <ecNumber evidence="6">2.7.4.3</ecNumber>
    </recommendedName>
    <alternativeName>
        <fullName evidence="6">ATP-AMP transphosphorylase</fullName>
    </alternativeName>
    <alternativeName>
        <fullName evidence="6">ATP:AMP phosphotransferase</fullName>
    </alternativeName>
    <alternativeName>
        <fullName evidence="6">Adenylate kinase cytosolic and mitochondrial</fullName>
    </alternativeName>
    <alternativeName>
        <fullName evidence="6">Adenylate monophosphate kinase</fullName>
    </alternativeName>
</protein>
<dbReference type="InterPro" id="IPR007862">
    <property type="entry name" value="Adenylate_kinase_lid-dom"/>
</dbReference>
<feature type="binding site" evidence="6">
    <location>
        <position position="241"/>
    </location>
    <ligand>
        <name>ATP</name>
        <dbReference type="ChEBI" id="CHEBI:30616"/>
    </ligand>
</feature>
<dbReference type="OrthoDB" id="439792at2759"/>
<dbReference type="GO" id="GO:0005829">
    <property type="term" value="C:cytosol"/>
    <property type="evidence" value="ECO:0007669"/>
    <property type="project" value="UniProtKB-SubCell"/>
</dbReference>
<feature type="binding site" evidence="6">
    <location>
        <position position="134"/>
    </location>
    <ligand>
        <name>AMP</name>
        <dbReference type="ChEBI" id="CHEBI:456215"/>
    </ligand>
</feature>
<dbReference type="PROSITE" id="PS00113">
    <property type="entry name" value="ADENYLATE_KINASE"/>
    <property type="match status" value="1"/>
</dbReference>
<dbReference type="HAMAP" id="MF_03168">
    <property type="entry name" value="Adenylate_kinase_AK2"/>
    <property type="match status" value="1"/>
</dbReference>
<feature type="binding site" evidence="6">
    <location>
        <begin position="178"/>
        <end position="179"/>
    </location>
    <ligand>
        <name>ATP</name>
        <dbReference type="ChEBI" id="CHEBI:30616"/>
    </ligand>
</feature>
<dbReference type="EMBL" id="KN822032">
    <property type="protein sequence ID" value="KIM63837.1"/>
    <property type="molecule type" value="Genomic_DNA"/>
</dbReference>
<sequence length="261" mass="29023">MAPSDELDYLKSLVTQLNEKIHAMEEKAKAAASARKTPAQQLRTILIGPPGAGKGTQAPRIRDEFCVCHLATGDLLREQIAKNTALGQMAKKIIDAGELVKDEIMVDMIKDQLENNKACKNGFVLDGFPRTIGQAEKLEAMLEARGEKLNSAVELVIPDQLLIARITGRLIHPASGRTYHKEFQPPKKPMTDDVTGEPLIQRSDDNVETLTKRLTTYHKQTAPVVDYYKKKNLWAPIDAARSPNVVWENLCKIFREGPQSS</sequence>
<organism evidence="9 10">
    <name type="scientific">Scleroderma citrinum Foug A</name>
    <dbReference type="NCBI Taxonomy" id="1036808"/>
    <lineage>
        <taxon>Eukaryota</taxon>
        <taxon>Fungi</taxon>
        <taxon>Dikarya</taxon>
        <taxon>Basidiomycota</taxon>
        <taxon>Agaricomycotina</taxon>
        <taxon>Agaricomycetes</taxon>
        <taxon>Agaricomycetidae</taxon>
        <taxon>Boletales</taxon>
        <taxon>Sclerodermatineae</taxon>
        <taxon>Sclerodermataceae</taxon>
        <taxon>Scleroderma</taxon>
    </lineage>
</organism>
<evidence type="ECO:0000256" key="4">
    <source>
        <dbReference type="ARBA" id="ARBA00022840"/>
    </source>
</evidence>
<feature type="region of interest" description="NMPbind" evidence="6">
    <location>
        <begin position="71"/>
        <end position="100"/>
    </location>
</feature>
<dbReference type="NCBIfam" id="NF001381">
    <property type="entry name" value="PRK00279.1-3"/>
    <property type="match status" value="1"/>
</dbReference>
<dbReference type="CDD" id="cd01428">
    <property type="entry name" value="ADK"/>
    <property type="match status" value="1"/>
</dbReference>
<dbReference type="HOGENOM" id="CLU_032354_1_0_1"/>
<keyword evidence="6" id="KW-0963">Cytoplasm</keyword>
<dbReference type="Pfam" id="PF05191">
    <property type="entry name" value="ADK_lid"/>
    <property type="match status" value="1"/>
</dbReference>
<keyword evidence="2 6" id="KW-0547">Nucleotide-binding</keyword>
<dbReference type="InterPro" id="IPR033690">
    <property type="entry name" value="Adenylat_kinase_CS"/>
</dbReference>
<evidence type="ECO:0000256" key="1">
    <source>
        <dbReference type="ARBA" id="ARBA00022679"/>
    </source>
</evidence>
<dbReference type="EC" id="2.7.4.3" evidence="6"/>
<keyword evidence="5 6" id="KW-0496">Mitochondrion</keyword>
<feature type="binding site" evidence="6">
    <location>
        <position position="72"/>
    </location>
    <ligand>
        <name>AMP</name>
        <dbReference type="ChEBI" id="CHEBI:456215"/>
    </ligand>
</feature>
<dbReference type="PRINTS" id="PR00094">
    <property type="entry name" value="ADENYLTKNASE"/>
</dbReference>
<reference evidence="9 10" key="1">
    <citation type="submission" date="2014-04" db="EMBL/GenBank/DDBJ databases">
        <authorList>
            <consortium name="DOE Joint Genome Institute"/>
            <person name="Kuo A."/>
            <person name="Kohler A."/>
            <person name="Nagy L.G."/>
            <person name="Floudas D."/>
            <person name="Copeland A."/>
            <person name="Barry K.W."/>
            <person name="Cichocki N."/>
            <person name="Veneault-Fourrey C."/>
            <person name="LaButti K."/>
            <person name="Lindquist E.A."/>
            <person name="Lipzen A."/>
            <person name="Lundell T."/>
            <person name="Morin E."/>
            <person name="Murat C."/>
            <person name="Sun H."/>
            <person name="Tunlid A."/>
            <person name="Henrissat B."/>
            <person name="Grigoriev I.V."/>
            <person name="Hibbett D.S."/>
            <person name="Martin F."/>
            <person name="Nordberg H.P."/>
            <person name="Cantor M.N."/>
            <person name="Hua S.X."/>
        </authorList>
    </citation>
    <scope>NUCLEOTIDE SEQUENCE [LARGE SCALE GENOMIC DNA]</scope>
    <source>
        <strain evidence="9 10">Foug A</strain>
    </source>
</reference>
<dbReference type="SUPFAM" id="SSF57774">
    <property type="entry name" value="Microbial and mitochondrial ADK, insert 'zinc finger' domain"/>
    <property type="match status" value="1"/>
</dbReference>
<evidence type="ECO:0000256" key="5">
    <source>
        <dbReference type="ARBA" id="ARBA00023128"/>
    </source>
</evidence>
<feature type="binding site" evidence="6">
    <location>
        <begin position="98"/>
        <end position="100"/>
    </location>
    <ligand>
        <name>AMP</name>
        <dbReference type="ChEBI" id="CHEBI:456215"/>
    </ligand>
</feature>
<dbReference type="InterPro" id="IPR036193">
    <property type="entry name" value="ADK_active_lid_dom_sf"/>
</dbReference>
<evidence type="ECO:0000313" key="9">
    <source>
        <dbReference type="EMBL" id="KIM63837.1"/>
    </source>
</evidence>
<dbReference type="FunCoup" id="A0A0C3AFX6">
    <property type="interactions" value="557"/>
</dbReference>
<evidence type="ECO:0000256" key="7">
    <source>
        <dbReference type="SAM" id="Coils"/>
    </source>
</evidence>
<dbReference type="GO" id="GO:0046033">
    <property type="term" value="P:AMP metabolic process"/>
    <property type="evidence" value="ECO:0007669"/>
    <property type="project" value="UniProtKB-UniRule"/>
</dbReference>
<dbReference type="GO" id="GO:0004017">
    <property type="term" value="F:AMP kinase activity"/>
    <property type="evidence" value="ECO:0007669"/>
    <property type="project" value="UniProtKB-UniRule"/>
</dbReference>
<feature type="region of interest" description="LID" evidence="6">
    <location>
        <begin position="168"/>
        <end position="205"/>
    </location>
</feature>
<feature type="coiled-coil region" evidence="7">
    <location>
        <begin position="7"/>
        <end position="34"/>
    </location>
</feature>
<evidence type="ECO:0000256" key="3">
    <source>
        <dbReference type="ARBA" id="ARBA00022777"/>
    </source>
</evidence>
<keyword evidence="4 6" id="KW-0067">ATP-binding</keyword>
<keyword evidence="1 6" id="KW-0808">Transferase</keyword>
<dbReference type="NCBIfam" id="TIGR01351">
    <property type="entry name" value="adk"/>
    <property type="match status" value="1"/>
</dbReference>
<feature type="binding site" evidence="6">
    <location>
        <position position="202"/>
    </location>
    <ligand>
        <name>AMP</name>
        <dbReference type="ChEBI" id="CHEBI:456215"/>
    </ligand>
</feature>
<dbReference type="GO" id="GO:0006172">
    <property type="term" value="P:ADP biosynthetic process"/>
    <property type="evidence" value="ECO:0007669"/>
    <property type="project" value="UniProtKB-UniRule"/>
</dbReference>
<evidence type="ECO:0000313" key="10">
    <source>
        <dbReference type="Proteomes" id="UP000053989"/>
    </source>
</evidence>
<accession>A0A0C3AFX6</accession>
<comment type="subcellular location">
    <subcellularLocation>
        <location evidence="6">Cytoplasm</location>
        <location evidence="6">Cytosol</location>
    </subcellularLocation>
    <subcellularLocation>
        <location evidence="6">Mitochondrion intermembrane space</location>
    </subcellularLocation>
    <text evidence="6">Predominantly mitochondrial.</text>
</comment>
<comment type="function">
    <text evidence="6">Catalyzes the reversible transfer of the terminal phosphate group between ATP and AMP. Plays an important role in cellular energy homeostasis and in adenine nucleotide metabolism. Adenylate kinase activity is critical for regulation of the phosphate utilization and the AMP de novo biosynthesis pathways.</text>
</comment>
<dbReference type="PANTHER" id="PTHR23359">
    <property type="entry name" value="NUCLEOTIDE KINASE"/>
    <property type="match status" value="1"/>
</dbReference>
<feature type="binding site" evidence="6">
    <location>
        <position position="169"/>
    </location>
    <ligand>
        <name>ATP</name>
        <dbReference type="ChEBI" id="CHEBI:30616"/>
    </ligand>
</feature>
<evidence type="ECO:0000256" key="2">
    <source>
        <dbReference type="ARBA" id="ARBA00022741"/>
    </source>
</evidence>
<feature type="domain" description="Adenylate kinase active site lid" evidence="8">
    <location>
        <begin position="169"/>
        <end position="204"/>
    </location>
</feature>
<dbReference type="InterPro" id="IPR006259">
    <property type="entry name" value="Adenyl_kin_sub"/>
</dbReference>
<dbReference type="GO" id="GO:0005524">
    <property type="term" value="F:ATP binding"/>
    <property type="evidence" value="ECO:0007669"/>
    <property type="project" value="UniProtKB-KW"/>
</dbReference>
<dbReference type="Proteomes" id="UP000053989">
    <property type="component" value="Unassembled WGS sequence"/>
</dbReference>
<dbReference type="HAMAP" id="MF_00235">
    <property type="entry name" value="Adenylate_kinase_Adk"/>
    <property type="match status" value="1"/>
</dbReference>
<gene>
    <name evidence="6" type="primary">ADK1</name>
    <name evidence="9" type="ORF">SCLCIDRAFT_116560</name>
</gene>
<evidence type="ECO:0000259" key="8">
    <source>
        <dbReference type="Pfam" id="PF05191"/>
    </source>
</evidence>
<dbReference type="Pfam" id="PF00406">
    <property type="entry name" value="ADK"/>
    <property type="match status" value="1"/>
</dbReference>
<feature type="binding site" evidence="6">
    <location>
        <begin position="51"/>
        <end position="56"/>
    </location>
    <ligand>
        <name>ATP</name>
        <dbReference type="ChEBI" id="CHEBI:30616"/>
    </ligand>
</feature>
<name>A0A0C3AFX6_9AGAM</name>
<keyword evidence="3 6" id="KW-0418">Kinase</keyword>
<dbReference type="AlphaFoldDB" id="A0A0C3AFX6"/>
<dbReference type="GO" id="GO:0046034">
    <property type="term" value="P:ATP metabolic process"/>
    <property type="evidence" value="ECO:0007669"/>
    <property type="project" value="UniProtKB-UniRule"/>
</dbReference>
<evidence type="ECO:0000256" key="6">
    <source>
        <dbReference type="HAMAP-Rule" id="MF_03168"/>
    </source>
</evidence>
<dbReference type="GO" id="GO:0005758">
    <property type="term" value="C:mitochondrial intermembrane space"/>
    <property type="evidence" value="ECO:0007669"/>
    <property type="project" value="UniProtKB-SubCell"/>
</dbReference>
<dbReference type="InterPro" id="IPR028587">
    <property type="entry name" value="AK2"/>
</dbReference>
<comment type="subunit">
    <text evidence="6">Monomer.</text>
</comment>
<comment type="catalytic activity">
    <reaction evidence="6">
        <text>AMP + ATP = 2 ADP</text>
        <dbReference type="Rhea" id="RHEA:12973"/>
        <dbReference type="ChEBI" id="CHEBI:30616"/>
        <dbReference type="ChEBI" id="CHEBI:456215"/>
        <dbReference type="ChEBI" id="CHEBI:456216"/>
        <dbReference type="EC" id="2.7.4.3"/>
    </reaction>
</comment>
<comment type="domain">
    <text evidence="6">Consists of three domains, a large central CORE domain and two small peripheral domains, NMPbind and LID, which undergo movements during catalysis. The LID domain closes over the site of phosphoryl transfer upon ATP binding. Assembling and dissambling the active center during each catalytic cycle provides an effective means to prevent ATP hydrolysis.</text>
</comment>
<dbReference type="InterPro" id="IPR000850">
    <property type="entry name" value="Adenylat/UMP-CMP_kin"/>
</dbReference>
<dbReference type="FunFam" id="3.40.50.300:FF:000106">
    <property type="entry name" value="Adenylate kinase mitochondrial"/>
    <property type="match status" value="1"/>
</dbReference>
<dbReference type="InParanoid" id="A0A0C3AFX6"/>
<dbReference type="InterPro" id="IPR027417">
    <property type="entry name" value="P-loop_NTPase"/>
</dbReference>
<reference evidence="10" key="2">
    <citation type="submission" date="2015-01" db="EMBL/GenBank/DDBJ databases">
        <title>Evolutionary Origins and Diversification of the Mycorrhizal Mutualists.</title>
        <authorList>
            <consortium name="DOE Joint Genome Institute"/>
            <consortium name="Mycorrhizal Genomics Consortium"/>
            <person name="Kohler A."/>
            <person name="Kuo A."/>
            <person name="Nagy L.G."/>
            <person name="Floudas D."/>
            <person name="Copeland A."/>
            <person name="Barry K.W."/>
            <person name="Cichocki N."/>
            <person name="Veneault-Fourrey C."/>
            <person name="LaButti K."/>
            <person name="Lindquist E.A."/>
            <person name="Lipzen A."/>
            <person name="Lundell T."/>
            <person name="Morin E."/>
            <person name="Murat C."/>
            <person name="Riley R."/>
            <person name="Ohm R."/>
            <person name="Sun H."/>
            <person name="Tunlid A."/>
            <person name="Henrissat B."/>
            <person name="Grigoriev I.V."/>
            <person name="Hibbett D.S."/>
            <person name="Martin F."/>
        </authorList>
    </citation>
    <scope>NUCLEOTIDE SEQUENCE [LARGE SCALE GENOMIC DNA]</scope>
    <source>
        <strain evidence="10">Foug A</strain>
    </source>
</reference>
<dbReference type="Gene3D" id="3.40.50.300">
    <property type="entry name" value="P-loop containing nucleotide triphosphate hydrolases"/>
    <property type="match status" value="1"/>
</dbReference>
<keyword evidence="7" id="KW-0175">Coiled coil</keyword>
<keyword evidence="10" id="KW-1185">Reference proteome</keyword>
<feature type="binding site" evidence="6">
    <location>
        <position position="77"/>
    </location>
    <ligand>
        <name>AMP</name>
        <dbReference type="ChEBI" id="CHEBI:456215"/>
    </ligand>
</feature>